<organism evidence="3 4">
    <name type="scientific">Flavimaribacter sediminis</name>
    <dbReference type="NCBI Taxonomy" id="2865987"/>
    <lineage>
        <taxon>Bacteria</taxon>
        <taxon>Pseudomonadati</taxon>
        <taxon>Pseudomonadota</taxon>
        <taxon>Alphaproteobacteria</taxon>
        <taxon>Hyphomicrobiales</taxon>
        <taxon>Rhizobiaceae</taxon>
        <taxon>Flavimaribacter</taxon>
    </lineage>
</organism>
<evidence type="ECO:0000313" key="4">
    <source>
        <dbReference type="Proteomes" id="UP001196509"/>
    </source>
</evidence>
<keyword evidence="4" id="KW-1185">Reference proteome</keyword>
<comment type="caution">
    <text evidence="3">The sequence shown here is derived from an EMBL/GenBank/DDBJ whole genome shotgun (WGS) entry which is preliminary data.</text>
</comment>
<dbReference type="InterPro" id="IPR007844">
    <property type="entry name" value="AsmA"/>
</dbReference>
<dbReference type="PANTHER" id="PTHR30441">
    <property type="entry name" value="DUF748 DOMAIN-CONTAINING PROTEIN"/>
    <property type="match status" value="1"/>
</dbReference>
<feature type="region of interest" description="Disordered" evidence="1">
    <location>
        <begin position="1125"/>
        <end position="1198"/>
    </location>
</feature>
<dbReference type="AlphaFoldDB" id="A0AAE2ZK65"/>
<feature type="domain" description="AsmA" evidence="2">
    <location>
        <begin position="807"/>
        <end position="936"/>
    </location>
</feature>
<dbReference type="GO" id="GO:0090313">
    <property type="term" value="P:regulation of protein targeting to membrane"/>
    <property type="evidence" value="ECO:0007669"/>
    <property type="project" value="TreeGrafter"/>
</dbReference>
<dbReference type="PANTHER" id="PTHR30441:SF4">
    <property type="entry name" value="PROTEIN ASMA"/>
    <property type="match status" value="1"/>
</dbReference>
<dbReference type="InterPro" id="IPR052894">
    <property type="entry name" value="AsmA-related"/>
</dbReference>
<feature type="compositionally biased region" description="Basic and acidic residues" evidence="1">
    <location>
        <begin position="206"/>
        <end position="219"/>
    </location>
</feature>
<dbReference type="Proteomes" id="UP001196509">
    <property type="component" value="Unassembled WGS sequence"/>
</dbReference>
<dbReference type="GO" id="GO:0005886">
    <property type="term" value="C:plasma membrane"/>
    <property type="evidence" value="ECO:0007669"/>
    <property type="project" value="TreeGrafter"/>
</dbReference>
<reference evidence="3" key="1">
    <citation type="submission" date="2021-08" db="EMBL/GenBank/DDBJ databases">
        <title>Hoeflea bacterium WL0058 sp. nov., isolated from the sediment.</title>
        <authorList>
            <person name="Wang L."/>
            <person name="Zhang D."/>
        </authorList>
    </citation>
    <scope>NUCLEOTIDE SEQUENCE</scope>
    <source>
        <strain evidence="3">WL0058</strain>
    </source>
</reference>
<feature type="compositionally biased region" description="Basic and acidic residues" evidence="1">
    <location>
        <begin position="1125"/>
        <end position="1169"/>
    </location>
</feature>
<protein>
    <submittedName>
        <fullName evidence="3">AsmA family protein</fullName>
    </submittedName>
</protein>
<dbReference type="EMBL" id="JAICBX010000001">
    <property type="protein sequence ID" value="MBW8635803.1"/>
    <property type="molecule type" value="Genomic_DNA"/>
</dbReference>
<feature type="region of interest" description="Disordered" evidence="1">
    <location>
        <begin position="191"/>
        <end position="219"/>
    </location>
</feature>
<name>A0AAE2ZK65_9HYPH</name>
<proteinExistence type="predicted"/>
<dbReference type="InterPro" id="IPR017023">
    <property type="entry name" value="UCP034039"/>
</dbReference>
<sequence length="1215" mass="131403">MRGSAEARLIPFPSVTFGDVVVGEAGAGEPMMTIDRFAMDVELAPFLSGEIRIFDMRIEGPKAFVRLSEDGELDWALRSERSFSGQPVILENITVTGGDVTIIDDQNGRRHTAEDLDLRMSAKSIEGPWQIDGAGRFDGYASAFSLSTGAPLETGGVRLRAGIYPDALPVAIQLEGDARIEDLKPRYSGNFTADITAPSADETAEDNSRRNDRPAQTRVSGKFELDNERLRLPEYRLQTGPKDNPYIVTGEATFDTGSDPEFLLIADGQQFNLDRIDSEDANPADFAGSRPFRERLADFHEFVSLAPVPKMPGKVSVALPAIVAGDTTFRDISLEAIPENGAWKLEKLEAKLPGRTTFLANGRLGVDADYGFSGEIVVASLQPSGFASWLSDSVDPSIRRLDRAGLSASVELSPQLQRMENLEIAVGSATLNGRLERIVPRQGRPSLSLVLEGETVDADALRAFSALVAGDQEANRLSGHDIGVRMSADSLQFAGLDANDFDIAVRLKSGTLDIDRLTVNDLAGVSVTMVGRLDNAFTAPAGDLDITLTAEQLGDVAKALGDLGFIHPATDHLRRNANLFDNTTVNARARFLTPKGGATQLIARASGNSGGSQFSAVFEKKNIHAPMSQNDMSAKIDVNNYSSHTMLRQFGIDLLDAGADSAASASLQMSDNADAHADFSLGYLSGDLQFNARGEAWGDEEDRLLGDFTFDMTSSDLSPYLLAAGFSFGGPQAILPTKVNARVKADAETLSLQSMEGAVEDIRFTGNLTTPRDRTEIALSGDLALSELDLGWLAETVLGEGAVSFYDGTWSNAGFAPSSFGETRFDIDVTAQSARLPASEAIRDFKGKLVLEDGELQLRDLAARWLDGDLGGSISLSNRGGTGIVSGRFELGDAQLAPLLWDYRGQPVASGDLDLSLTLEGSGKSMQGLVTSLTGTGIAAVRDLEIRGIGSGALGRLLDAADREGFETEADNVADVAGRIIRNGGLYSARVSAPFTMAAGVIRVSNMRFEDTGVTVTGDARIDLPQDDMESEFRVEYDPGLEALTGAVPAVTLEFSGPIGAPSVRVNAAELTNYLSLRAFERERRRVELLQAVVLEKQRMRREVMLSRDYPEQRIRIRRLELQQQEEQRKVEEERQRQEEERLKREEEQLRETRAQERAAVRVEEDAQPVRDAAPANVPTPRPAPDTAPANGGDGVPLVFDDLYKKLEEAVFPNN</sequence>
<dbReference type="Pfam" id="PF05170">
    <property type="entry name" value="AsmA"/>
    <property type="match status" value="1"/>
</dbReference>
<accession>A0AAE2ZK65</accession>
<dbReference type="PIRSF" id="PIRSF034039">
    <property type="entry name" value="UCP034039"/>
    <property type="match status" value="1"/>
</dbReference>
<evidence type="ECO:0000259" key="2">
    <source>
        <dbReference type="Pfam" id="PF05170"/>
    </source>
</evidence>
<evidence type="ECO:0000313" key="3">
    <source>
        <dbReference type="EMBL" id="MBW8635803.1"/>
    </source>
</evidence>
<gene>
    <name evidence="3" type="ORF">K1W69_01280</name>
</gene>
<evidence type="ECO:0000256" key="1">
    <source>
        <dbReference type="SAM" id="MobiDB-lite"/>
    </source>
</evidence>